<dbReference type="InterPro" id="IPR021109">
    <property type="entry name" value="Peptidase_aspartic_dom_sf"/>
</dbReference>
<keyword evidence="3" id="KW-0540">Nuclease</keyword>
<dbReference type="AlphaFoldDB" id="A0A699H536"/>
<dbReference type="PANTHER" id="PTHR37984:SF5">
    <property type="entry name" value="PROTEIN NYNRIN-LIKE"/>
    <property type="match status" value="1"/>
</dbReference>
<dbReference type="Gene3D" id="1.10.340.70">
    <property type="match status" value="1"/>
</dbReference>
<organism evidence="8">
    <name type="scientific">Tanacetum cinerariifolium</name>
    <name type="common">Dalmatian daisy</name>
    <name type="synonym">Chrysanthemum cinerariifolium</name>
    <dbReference type="NCBI Taxonomy" id="118510"/>
    <lineage>
        <taxon>Eukaryota</taxon>
        <taxon>Viridiplantae</taxon>
        <taxon>Streptophyta</taxon>
        <taxon>Embryophyta</taxon>
        <taxon>Tracheophyta</taxon>
        <taxon>Spermatophyta</taxon>
        <taxon>Magnoliopsida</taxon>
        <taxon>eudicotyledons</taxon>
        <taxon>Gunneridae</taxon>
        <taxon>Pentapetalae</taxon>
        <taxon>asterids</taxon>
        <taxon>campanulids</taxon>
        <taxon>Asterales</taxon>
        <taxon>Asteraceae</taxon>
        <taxon>Asteroideae</taxon>
        <taxon>Anthemideae</taxon>
        <taxon>Anthemidinae</taxon>
        <taxon>Tanacetum</taxon>
    </lineage>
</organism>
<proteinExistence type="predicted"/>
<keyword evidence="4" id="KW-0378">Hydrolase</keyword>
<dbReference type="InterPro" id="IPR041588">
    <property type="entry name" value="Integrase_H2C2"/>
</dbReference>
<dbReference type="InterPro" id="IPR050951">
    <property type="entry name" value="Retrovirus_Pol_polyprotein"/>
</dbReference>
<dbReference type="EMBL" id="BKCJ010107319">
    <property type="protein sequence ID" value="GEX42085.1"/>
    <property type="molecule type" value="Genomic_DNA"/>
</dbReference>
<evidence type="ECO:0000256" key="1">
    <source>
        <dbReference type="ARBA" id="ARBA00022679"/>
    </source>
</evidence>
<dbReference type="FunFam" id="3.30.70.270:FF:000020">
    <property type="entry name" value="Transposon Tf2-6 polyprotein-like Protein"/>
    <property type="match status" value="1"/>
</dbReference>
<dbReference type="SUPFAM" id="SSF56672">
    <property type="entry name" value="DNA/RNA polymerases"/>
    <property type="match status" value="1"/>
</dbReference>
<dbReference type="InterPro" id="IPR041577">
    <property type="entry name" value="RT_RNaseH_2"/>
</dbReference>
<reference evidence="8" key="1">
    <citation type="journal article" date="2019" name="Sci. Rep.">
        <title>Draft genome of Tanacetum cinerariifolium, the natural source of mosquito coil.</title>
        <authorList>
            <person name="Yamashiro T."/>
            <person name="Shiraishi A."/>
            <person name="Satake H."/>
            <person name="Nakayama K."/>
        </authorList>
    </citation>
    <scope>NUCLEOTIDE SEQUENCE</scope>
</reference>
<dbReference type="GO" id="GO:0003676">
    <property type="term" value="F:nucleic acid binding"/>
    <property type="evidence" value="ECO:0007669"/>
    <property type="project" value="InterPro"/>
</dbReference>
<feature type="domain" description="Reverse transcriptase/retrotransposon-derived protein RNase H-like" evidence="6">
    <location>
        <begin position="299"/>
        <end position="342"/>
    </location>
</feature>
<comment type="caution">
    <text evidence="8">The sequence shown here is derived from an EMBL/GenBank/DDBJ whole genome shotgun (WGS) entry which is preliminary data.</text>
</comment>
<evidence type="ECO:0000256" key="4">
    <source>
        <dbReference type="ARBA" id="ARBA00022759"/>
    </source>
</evidence>
<keyword evidence="4" id="KW-0255">Endonuclease</keyword>
<keyword evidence="2" id="KW-0548">Nucleotidyltransferase</keyword>
<dbReference type="InterPro" id="IPR036397">
    <property type="entry name" value="RNaseH_sf"/>
</dbReference>
<keyword evidence="1" id="KW-0808">Transferase</keyword>
<dbReference type="Gene3D" id="3.10.10.10">
    <property type="entry name" value="HIV Type 1 Reverse Transcriptase, subunit A, domain 1"/>
    <property type="match status" value="1"/>
</dbReference>
<dbReference type="CDD" id="cd00303">
    <property type="entry name" value="retropepsin_like"/>
    <property type="match status" value="1"/>
</dbReference>
<dbReference type="InterPro" id="IPR043502">
    <property type="entry name" value="DNA/RNA_pol_sf"/>
</dbReference>
<dbReference type="InterPro" id="IPR012337">
    <property type="entry name" value="RNaseH-like_sf"/>
</dbReference>
<evidence type="ECO:0000313" key="8">
    <source>
        <dbReference type="EMBL" id="GEX42085.1"/>
    </source>
</evidence>
<keyword evidence="5" id="KW-0511">Multifunctional enzyme</keyword>
<evidence type="ECO:0000256" key="3">
    <source>
        <dbReference type="ARBA" id="ARBA00022722"/>
    </source>
</evidence>
<dbReference type="Gene3D" id="2.40.70.10">
    <property type="entry name" value="Acid Proteases"/>
    <property type="match status" value="1"/>
</dbReference>
<dbReference type="PANTHER" id="PTHR37984">
    <property type="entry name" value="PROTEIN CBG26694"/>
    <property type="match status" value="1"/>
</dbReference>
<dbReference type="Gene3D" id="3.30.70.270">
    <property type="match status" value="2"/>
</dbReference>
<dbReference type="Pfam" id="PF17921">
    <property type="entry name" value="Integrase_H2C2"/>
    <property type="match status" value="1"/>
</dbReference>
<dbReference type="InterPro" id="IPR043128">
    <property type="entry name" value="Rev_trsase/Diguanyl_cyclase"/>
</dbReference>
<dbReference type="Pfam" id="PF08284">
    <property type="entry name" value="RVP_2"/>
    <property type="match status" value="1"/>
</dbReference>
<name>A0A699H536_TANCI</name>
<accession>A0A699H536</accession>
<dbReference type="Gene3D" id="3.30.420.10">
    <property type="entry name" value="Ribonuclease H-like superfamily/Ribonuclease H"/>
    <property type="match status" value="1"/>
</dbReference>
<feature type="domain" description="Integrase zinc-binding" evidence="7">
    <location>
        <begin position="364"/>
        <end position="405"/>
    </location>
</feature>
<dbReference type="SUPFAM" id="SSF53098">
    <property type="entry name" value="Ribonuclease H-like"/>
    <property type="match status" value="1"/>
</dbReference>
<evidence type="ECO:0000259" key="7">
    <source>
        <dbReference type="Pfam" id="PF17921"/>
    </source>
</evidence>
<dbReference type="Pfam" id="PF17919">
    <property type="entry name" value="RT_RNaseH_2"/>
    <property type="match status" value="1"/>
</dbReference>
<gene>
    <name evidence="8" type="ORF">Tci_314060</name>
</gene>
<sequence length="837" mass="95853">MRVKAHVKKNVVHTLVDCGSTHNFLDWNIARKLGCKLRKMCPLEVSVANGMVMSSKYECKDFSWEFQGVTYTTDVMILPLSRCEMVLRIQWLSTLGWIICKQRQGKKLVSFELSAMSVCVYPATFMQMEDGSYHSKDVEAVLKYFEPVFDVPKELPPKRTHDHRIPLVPNTPPVNIRPYKHPPSQKDAIELMATVKEKFPNPIVEDLIDELSGSKFFSKLDLRSGYHQIRMEEGHIISRDGVATDPSKVQAMKDWPVPKNIKQLRGFLGLIGYYRKFIKDYDVKSRPMIELLKKNAFQWSQEAQTAFEGLKVAMIQEPVLALPDFNKTFIIKTDASGVGKGRLWWEMFHSSSHLSFTIIMQMLWGGYSGINVTLHRLKEIFYWKGMQKMVIQVVRECDVCQREKPKLSAYPGLLQLLPILEKIWSSISMDFIKKLPNSHGKIVILVVVDRLSKYAHFIALQHLFTTSTDAKVFLDNKYRLYGMPDSIVINTTPFQTVYGQTPPLHTPYVNGDSFVESVDMTMKAREEFLQVVKFHLKRAQDKMINQANKHGSDQVFEVEMIRVVAYKLELPPHSQVLRARGTMAWHGRQSEVGVLASPLACHGTDPQGRHCKFADYEHEYQGELQGDSQEDKFTTTTMLLAREITQKFSTPTNNRVCTSSNTRNQAVIQDGRLDLQTKNAETRVRKAKYFREQMLLAMKDEAGSNLKDEENDLVLDNYYGDETLEELTAAVIMIAQIQSADENVASEPFYDTKVVSEVNASTMVHEQVNRVKRKTINHISIDDQVDYNIIFNDPYVENNGGTSKHDSTAHDEYHDIKMLAHNIQREAENKKTLTQGA</sequence>
<dbReference type="SUPFAM" id="SSF50630">
    <property type="entry name" value="Acid proteases"/>
    <property type="match status" value="1"/>
</dbReference>
<evidence type="ECO:0000256" key="2">
    <source>
        <dbReference type="ARBA" id="ARBA00022695"/>
    </source>
</evidence>
<evidence type="ECO:0000256" key="5">
    <source>
        <dbReference type="ARBA" id="ARBA00023268"/>
    </source>
</evidence>
<protein>
    <submittedName>
        <fullName evidence="8">Uncharacterized protein</fullName>
    </submittedName>
</protein>
<evidence type="ECO:0000259" key="6">
    <source>
        <dbReference type="Pfam" id="PF17919"/>
    </source>
</evidence>